<sequence>MSKSGSCLCGEVEVHASQVEEGVGACHCSMCRKWSGGPFYAAHCGTSVTFKGEDAITRFASSAWGERGFCHRCGTHLFFQHVESGAYFIPAGIFNDNSLKLESEIFTDEKGSYYALDADSIKMTGAEFIASMEKGE</sequence>
<evidence type="ECO:0000256" key="4">
    <source>
        <dbReference type="ARBA" id="ARBA00023239"/>
    </source>
</evidence>
<dbReference type="Gene3D" id="3.90.1590.10">
    <property type="entry name" value="glutathione-dependent formaldehyde- activating enzyme (gfa)"/>
    <property type="match status" value="1"/>
</dbReference>
<evidence type="ECO:0000256" key="3">
    <source>
        <dbReference type="ARBA" id="ARBA00022833"/>
    </source>
</evidence>
<dbReference type="InterPro" id="IPR011057">
    <property type="entry name" value="Mss4-like_sf"/>
</dbReference>
<dbReference type="GO" id="GO:0016846">
    <property type="term" value="F:carbon-sulfur lyase activity"/>
    <property type="evidence" value="ECO:0007669"/>
    <property type="project" value="InterPro"/>
</dbReference>
<name>A0A1E7ZDE8_9ALTE</name>
<comment type="caution">
    <text evidence="6">The sequence shown here is derived from an EMBL/GenBank/DDBJ whole genome shotgun (WGS) entry which is preliminary data.</text>
</comment>
<dbReference type="OrthoDB" id="4188830at2"/>
<reference evidence="6 7" key="1">
    <citation type="submission" date="2016-08" db="EMBL/GenBank/DDBJ databases">
        <authorList>
            <person name="Seilhamer J.J."/>
        </authorList>
    </citation>
    <scope>NUCLEOTIDE SEQUENCE [LARGE SCALE GENOMIC DNA]</scope>
    <source>
        <strain evidence="6 7">KCTC 42603</strain>
    </source>
</reference>
<evidence type="ECO:0000256" key="2">
    <source>
        <dbReference type="ARBA" id="ARBA00022723"/>
    </source>
</evidence>
<dbReference type="EMBL" id="MDHN01000013">
    <property type="protein sequence ID" value="OFC71520.1"/>
    <property type="molecule type" value="Genomic_DNA"/>
</dbReference>
<dbReference type="GO" id="GO:0046872">
    <property type="term" value="F:metal ion binding"/>
    <property type="evidence" value="ECO:0007669"/>
    <property type="project" value="UniProtKB-KW"/>
</dbReference>
<evidence type="ECO:0000259" key="5">
    <source>
        <dbReference type="PROSITE" id="PS51891"/>
    </source>
</evidence>
<dbReference type="PANTHER" id="PTHR33337:SF40">
    <property type="entry name" value="CENP-V_GFA DOMAIN-CONTAINING PROTEIN-RELATED"/>
    <property type="match status" value="1"/>
</dbReference>
<keyword evidence="2" id="KW-0479">Metal-binding</keyword>
<dbReference type="Pfam" id="PF04828">
    <property type="entry name" value="GFA"/>
    <property type="match status" value="1"/>
</dbReference>
<dbReference type="RefSeq" id="WP_070124360.1">
    <property type="nucleotide sequence ID" value="NZ_MDHN01000013.1"/>
</dbReference>
<gene>
    <name evidence="6" type="ORF">BFC18_07230</name>
</gene>
<keyword evidence="7" id="KW-1185">Reference proteome</keyword>
<dbReference type="PROSITE" id="PS51891">
    <property type="entry name" value="CENP_V_GFA"/>
    <property type="match status" value="1"/>
</dbReference>
<proteinExistence type="inferred from homology"/>
<keyword evidence="4" id="KW-0456">Lyase</keyword>
<dbReference type="AlphaFoldDB" id="A0A1E7ZDE8"/>
<evidence type="ECO:0000256" key="1">
    <source>
        <dbReference type="ARBA" id="ARBA00005495"/>
    </source>
</evidence>
<dbReference type="SUPFAM" id="SSF51316">
    <property type="entry name" value="Mss4-like"/>
    <property type="match status" value="1"/>
</dbReference>
<dbReference type="STRING" id="1656094.BFC18_07230"/>
<accession>A0A1E7ZDE8</accession>
<dbReference type="Proteomes" id="UP000175691">
    <property type="component" value="Unassembled WGS sequence"/>
</dbReference>
<organism evidence="6 7">
    <name type="scientific">Alteromonas confluentis</name>
    <dbReference type="NCBI Taxonomy" id="1656094"/>
    <lineage>
        <taxon>Bacteria</taxon>
        <taxon>Pseudomonadati</taxon>
        <taxon>Pseudomonadota</taxon>
        <taxon>Gammaproteobacteria</taxon>
        <taxon>Alteromonadales</taxon>
        <taxon>Alteromonadaceae</taxon>
        <taxon>Alteromonas/Salinimonas group</taxon>
        <taxon>Alteromonas</taxon>
    </lineage>
</organism>
<evidence type="ECO:0000313" key="7">
    <source>
        <dbReference type="Proteomes" id="UP000175691"/>
    </source>
</evidence>
<evidence type="ECO:0000313" key="6">
    <source>
        <dbReference type="EMBL" id="OFC71520.1"/>
    </source>
</evidence>
<protein>
    <submittedName>
        <fullName evidence="6">Aldehyde-activating protein</fullName>
    </submittedName>
</protein>
<dbReference type="InterPro" id="IPR006913">
    <property type="entry name" value="CENP-V/GFA"/>
</dbReference>
<keyword evidence="3" id="KW-0862">Zinc</keyword>
<dbReference type="PANTHER" id="PTHR33337">
    <property type="entry name" value="GFA DOMAIN-CONTAINING PROTEIN"/>
    <property type="match status" value="1"/>
</dbReference>
<feature type="domain" description="CENP-V/GFA" evidence="5">
    <location>
        <begin position="3"/>
        <end position="115"/>
    </location>
</feature>
<comment type="similarity">
    <text evidence="1">Belongs to the Gfa family.</text>
</comment>